<keyword evidence="7" id="KW-1185">Reference proteome</keyword>
<evidence type="ECO:0000256" key="4">
    <source>
        <dbReference type="SAM" id="SignalP"/>
    </source>
</evidence>
<gene>
    <name evidence="6" type="ORF">CLV85_1092</name>
</gene>
<keyword evidence="1 6" id="KW-0808">Transferase</keyword>
<evidence type="ECO:0000313" key="7">
    <source>
        <dbReference type="Proteomes" id="UP000231742"/>
    </source>
</evidence>
<evidence type="ECO:0000313" key="6">
    <source>
        <dbReference type="EMBL" id="PJJ81907.1"/>
    </source>
</evidence>
<dbReference type="Proteomes" id="UP000231742">
    <property type="component" value="Unassembled WGS sequence"/>
</dbReference>
<evidence type="ECO:0000259" key="5">
    <source>
        <dbReference type="SMART" id="SM00563"/>
    </source>
</evidence>
<evidence type="ECO:0000256" key="1">
    <source>
        <dbReference type="ARBA" id="ARBA00022679"/>
    </source>
</evidence>
<dbReference type="PANTHER" id="PTHR10434:SF55">
    <property type="entry name" value="POSSIBLE ACYLTRANSFERASE"/>
    <property type="match status" value="1"/>
</dbReference>
<dbReference type="InterPro" id="IPR002123">
    <property type="entry name" value="Plipid/glycerol_acylTrfase"/>
</dbReference>
<keyword evidence="4" id="KW-0732">Signal</keyword>
<keyword evidence="2 6" id="KW-0012">Acyltransferase</keyword>
<dbReference type="Pfam" id="PF01553">
    <property type="entry name" value="Acyltransferase"/>
    <property type="match status" value="1"/>
</dbReference>
<dbReference type="EMBL" id="PGFH01000001">
    <property type="protein sequence ID" value="PJJ81907.1"/>
    <property type="molecule type" value="Genomic_DNA"/>
</dbReference>
<dbReference type="GO" id="GO:0005886">
    <property type="term" value="C:plasma membrane"/>
    <property type="evidence" value="ECO:0007669"/>
    <property type="project" value="TreeGrafter"/>
</dbReference>
<sequence length="256" mass="28399">MTSSSPQPKRVKSEKTAAFRVLAFLLLPTMTALAKFTLHDAHHVPAEGAFVMSPNHYSNIDPVVIGVGMWKIGRMPRYMAKASLFKVPVVGWLLKKSGQVPVERVPRGRQSGDPMKAARQIADQGLAVVIYPEGSLTREPDMWPMRGKYGAVRTALEAGIPLIPTASWGAQEILPRYSKRISVFPRKTIHIRFGEPIDLSEYEGKHVDSRVLAEATEKLMTAITSLLEELRQESAPAVRYNPAEHGQSETGRFESK</sequence>
<feature type="domain" description="Phospholipid/glycerol acyltransferase" evidence="5">
    <location>
        <begin position="50"/>
        <end position="170"/>
    </location>
</feature>
<dbReference type="GO" id="GO:0006654">
    <property type="term" value="P:phosphatidic acid biosynthetic process"/>
    <property type="evidence" value="ECO:0007669"/>
    <property type="project" value="TreeGrafter"/>
</dbReference>
<dbReference type="SMART" id="SM00563">
    <property type="entry name" value="PlsC"/>
    <property type="match status" value="1"/>
</dbReference>
<dbReference type="GO" id="GO:0003841">
    <property type="term" value="F:1-acylglycerol-3-phosphate O-acyltransferase activity"/>
    <property type="evidence" value="ECO:0007669"/>
    <property type="project" value="TreeGrafter"/>
</dbReference>
<dbReference type="AlphaFoldDB" id="A0A2M9D850"/>
<dbReference type="SUPFAM" id="SSF69593">
    <property type="entry name" value="Glycerol-3-phosphate (1)-acyltransferase"/>
    <property type="match status" value="1"/>
</dbReference>
<accession>A0A2M9D850</accession>
<organism evidence="6 7">
    <name type="scientific">Salinibacterium amurskyense</name>
    <dbReference type="NCBI Taxonomy" id="205941"/>
    <lineage>
        <taxon>Bacteria</taxon>
        <taxon>Bacillati</taxon>
        <taxon>Actinomycetota</taxon>
        <taxon>Actinomycetes</taxon>
        <taxon>Micrococcales</taxon>
        <taxon>Microbacteriaceae</taxon>
        <taxon>Salinibacterium</taxon>
    </lineage>
</organism>
<dbReference type="PANTHER" id="PTHR10434">
    <property type="entry name" value="1-ACYL-SN-GLYCEROL-3-PHOSPHATE ACYLTRANSFERASE"/>
    <property type="match status" value="1"/>
</dbReference>
<dbReference type="RefSeq" id="WP_100388554.1">
    <property type="nucleotide sequence ID" value="NZ_BMZU01000001.1"/>
</dbReference>
<feature type="signal peptide" evidence="4">
    <location>
        <begin position="1"/>
        <end position="34"/>
    </location>
</feature>
<name>A0A2M9D850_9MICO</name>
<reference evidence="6 7" key="1">
    <citation type="submission" date="2017-11" db="EMBL/GenBank/DDBJ databases">
        <title>Genomic Encyclopedia of Archaeal and Bacterial Type Strains, Phase II (KMG-II): From Individual Species to Whole Genera.</title>
        <authorList>
            <person name="Goeker M."/>
        </authorList>
    </citation>
    <scope>NUCLEOTIDE SEQUENCE [LARGE SCALE GENOMIC DNA]</scope>
    <source>
        <strain evidence="6 7">DSM 16400</strain>
    </source>
</reference>
<dbReference type="CDD" id="cd07989">
    <property type="entry name" value="LPLAT_AGPAT-like"/>
    <property type="match status" value="1"/>
</dbReference>
<feature type="region of interest" description="Disordered" evidence="3">
    <location>
        <begin position="234"/>
        <end position="256"/>
    </location>
</feature>
<dbReference type="OrthoDB" id="9806008at2"/>
<feature type="chain" id="PRO_5014689600" evidence="4">
    <location>
        <begin position="35"/>
        <end position="256"/>
    </location>
</feature>
<evidence type="ECO:0000256" key="2">
    <source>
        <dbReference type="ARBA" id="ARBA00023315"/>
    </source>
</evidence>
<protein>
    <submittedName>
        <fullName evidence="6">1-acyl-sn-glycerol-3-phosphate acyltransferase</fullName>
    </submittedName>
</protein>
<evidence type="ECO:0000256" key="3">
    <source>
        <dbReference type="SAM" id="MobiDB-lite"/>
    </source>
</evidence>
<comment type="caution">
    <text evidence="6">The sequence shown here is derived from an EMBL/GenBank/DDBJ whole genome shotgun (WGS) entry which is preliminary data.</text>
</comment>
<proteinExistence type="predicted"/>